<accession>A0A7G9U8A8</accession>
<organism evidence="1">
    <name type="scientific">Spilarctia obliqua nucleopolyhedrovirus</name>
    <dbReference type="NCBI Taxonomy" id="1638618"/>
    <lineage>
        <taxon>Viruses</taxon>
        <taxon>Viruses incertae sedis</taxon>
        <taxon>Naldaviricetes</taxon>
        <taxon>Lefavirales</taxon>
        <taxon>Baculoviridae</taxon>
        <taxon>Alphabaculovirus</taxon>
    </lineage>
</organism>
<dbReference type="EMBL" id="MN750518">
    <property type="protein sequence ID" value="QNN89339.1"/>
    <property type="molecule type" value="Genomic_DNA"/>
</dbReference>
<sequence length="53" mass="5925">MKIVCIVILIMLWLANLEAAALDKTANTFLVRAWDGALLNKTPMYTINQTTCL</sequence>
<protein>
    <submittedName>
        <fullName evidence="1">Uncharacterized protein</fullName>
    </submittedName>
</protein>
<name>A0A7G9U8A8_9ABAC</name>
<evidence type="ECO:0000313" key="1">
    <source>
        <dbReference type="EMBL" id="QNN89339.1"/>
    </source>
</evidence>
<reference evidence="1" key="1">
    <citation type="submission" date="2019-11" db="EMBL/GenBank/DDBJ databases">
        <title>Studies on the baculoviruses infecting the caterpillars, Spilarctia obliqua Walker (Erebidae) and Pieris brassicae Linn. (Pieridae) (Insecta: Lepidoptera).</title>
        <authorList>
            <person name="Paul S."/>
            <person name="Arumugaperumal A."/>
            <person name="Sathiya Balasingh Thangapandi E.J.J."/>
            <person name="Sarjubala Devi H."/>
            <person name="Johnson T."/>
            <person name="Maisnam S."/>
            <person name="Krishnavel S."/>
            <person name="Soman Syamala S."/>
            <person name="Ramamoorthy S."/>
            <person name="Karthikeyan R."/>
            <person name="Subburaman C."/>
            <person name="Jeyaprakash R."/>
            <person name="Azhaguchamy M."/>
            <person name="Ramaiyer V."/>
            <person name="Sivasubramaniam S."/>
        </authorList>
    </citation>
    <scope>NUCLEOTIDE SEQUENCE</scope>
    <source>
        <strain evidence="1">Manipur</strain>
    </source>
</reference>
<proteinExistence type="predicted"/>